<dbReference type="AlphaFoldDB" id="A0A915DNL4"/>
<organism evidence="2 3">
    <name type="scientific">Ditylenchus dipsaci</name>
    <dbReference type="NCBI Taxonomy" id="166011"/>
    <lineage>
        <taxon>Eukaryota</taxon>
        <taxon>Metazoa</taxon>
        <taxon>Ecdysozoa</taxon>
        <taxon>Nematoda</taxon>
        <taxon>Chromadorea</taxon>
        <taxon>Rhabditida</taxon>
        <taxon>Tylenchina</taxon>
        <taxon>Tylenchomorpha</taxon>
        <taxon>Sphaerularioidea</taxon>
        <taxon>Anguinidae</taxon>
        <taxon>Anguininae</taxon>
        <taxon>Ditylenchus</taxon>
    </lineage>
</organism>
<feature type="signal peptide" evidence="1">
    <location>
        <begin position="1"/>
        <end position="20"/>
    </location>
</feature>
<keyword evidence="2" id="KW-1185">Reference proteome</keyword>
<keyword evidence="1" id="KW-0732">Signal</keyword>
<proteinExistence type="predicted"/>
<reference evidence="3" key="1">
    <citation type="submission" date="2022-11" db="UniProtKB">
        <authorList>
            <consortium name="WormBaseParasite"/>
        </authorList>
    </citation>
    <scope>IDENTIFICATION</scope>
</reference>
<evidence type="ECO:0000313" key="3">
    <source>
        <dbReference type="WBParaSite" id="jg21970"/>
    </source>
</evidence>
<accession>A0A915DNL4</accession>
<evidence type="ECO:0000256" key="1">
    <source>
        <dbReference type="SAM" id="SignalP"/>
    </source>
</evidence>
<dbReference type="Proteomes" id="UP000887574">
    <property type="component" value="Unplaced"/>
</dbReference>
<dbReference type="WBParaSite" id="jg21970">
    <property type="protein sequence ID" value="jg21970"/>
    <property type="gene ID" value="jg21970"/>
</dbReference>
<sequence>MNPSSILLTLFVAQISLCFAEYNHLISDARIATNEKIKNNHPREIQLSETLAGHNNEQETMDDIYKAIRKIVDDLPKNLVLVYNSSDAVKAGYVDQQVEPAHRVANEFGKNLTAQLGYQQGQLTKQEENALYPLLLKLVAEFRDTFRADYNVRKEIHLIPVAKINPNGTFVVAVMHKHFRSVSAIGVLVVKPN</sequence>
<protein>
    <submittedName>
        <fullName evidence="3">Uncharacterized protein</fullName>
    </submittedName>
</protein>
<name>A0A915DNL4_9BILA</name>
<evidence type="ECO:0000313" key="2">
    <source>
        <dbReference type="Proteomes" id="UP000887574"/>
    </source>
</evidence>
<feature type="chain" id="PRO_5037126084" evidence="1">
    <location>
        <begin position="21"/>
        <end position="193"/>
    </location>
</feature>